<dbReference type="InterPro" id="IPR000436">
    <property type="entry name" value="Sushi_SCR_CCP_dom"/>
</dbReference>
<evidence type="ECO:0000256" key="3">
    <source>
        <dbReference type="ARBA" id="ARBA00022737"/>
    </source>
</evidence>
<feature type="disulfide bond" evidence="6">
    <location>
        <begin position="434"/>
        <end position="461"/>
    </location>
</feature>
<evidence type="ECO:0000256" key="1">
    <source>
        <dbReference type="ARBA" id="ARBA00022659"/>
    </source>
</evidence>
<dbReference type="PANTHER" id="PTHR46393">
    <property type="entry name" value="SUSHI DOMAIN-CONTAINING PROTEIN"/>
    <property type="match status" value="1"/>
</dbReference>
<evidence type="ECO:0000259" key="9">
    <source>
        <dbReference type="PROSITE" id="PS50923"/>
    </source>
</evidence>
<dbReference type="SUPFAM" id="SSF57535">
    <property type="entry name" value="Complement control module/SCR domain"/>
    <property type="match status" value="4"/>
</dbReference>
<evidence type="ECO:0000256" key="2">
    <source>
        <dbReference type="ARBA" id="ARBA00022729"/>
    </source>
</evidence>
<protein>
    <recommendedName>
        <fullName evidence="12">Locomotion-related protein Hikaru genki</fullName>
    </recommendedName>
</protein>
<feature type="domain" description="Sushi" evidence="9">
    <location>
        <begin position="106"/>
        <end position="172"/>
    </location>
</feature>
<keyword evidence="1 6" id="KW-0768">Sushi</keyword>
<evidence type="ECO:0000256" key="6">
    <source>
        <dbReference type="PROSITE-ProRule" id="PRU00302"/>
    </source>
</evidence>
<feature type="non-terminal residue" evidence="10">
    <location>
        <position position="485"/>
    </location>
</feature>
<dbReference type="Proteomes" id="UP000838878">
    <property type="component" value="Chromosome 11"/>
</dbReference>
<keyword evidence="11" id="KW-1185">Reference proteome</keyword>
<dbReference type="InterPro" id="IPR036179">
    <property type="entry name" value="Ig-like_dom_sf"/>
</dbReference>
<accession>A0A8J9Y5X7</accession>
<dbReference type="InterPro" id="IPR035976">
    <property type="entry name" value="Sushi/SCR/CCP_sf"/>
</dbReference>
<feature type="chain" id="PRO_5035418476" description="Locomotion-related protein Hikaru genki" evidence="7">
    <location>
        <begin position="19"/>
        <end position="485"/>
    </location>
</feature>
<dbReference type="OrthoDB" id="6127264at2759"/>
<keyword evidence="5" id="KW-0325">Glycoprotein</keyword>
<gene>
    <name evidence="10" type="ORF">BINO364_LOCUS2816</name>
</gene>
<evidence type="ECO:0000256" key="7">
    <source>
        <dbReference type="SAM" id="SignalP"/>
    </source>
</evidence>
<evidence type="ECO:0008006" key="12">
    <source>
        <dbReference type="Google" id="ProtNLM"/>
    </source>
</evidence>
<feature type="domain" description="Sushi" evidence="9">
    <location>
        <begin position="343"/>
        <end position="400"/>
    </location>
</feature>
<comment type="caution">
    <text evidence="6">Lacks conserved residue(s) required for the propagation of feature annotation.</text>
</comment>
<keyword evidence="4 6" id="KW-1015">Disulfide bond</keyword>
<dbReference type="Pfam" id="PF00084">
    <property type="entry name" value="Sushi"/>
    <property type="match status" value="4"/>
</dbReference>
<keyword evidence="2 7" id="KW-0732">Signal</keyword>
<dbReference type="PROSITE" id="PS50835">
    <property type="entry name" value="IG_LIKE"/>
    <property type="match status" value="1"/>
</dbReference>
<dbReference type="SUPFAM" id="SSF48726">
    <property type="entry name" value="Immunoglobulin"/>
    <property type="match status" value="1"/>
</dbReference>
<evidence type="ECO:0000313" key="10">
    <source>
        <dbReference type="EMBL" id="CAH0715961.1"/>
    </source>
</evidence>
<dbReference type="PROSITE" id="PS50923">
    <property type="entry name" value="SUSHI"/>
    <property type="match status" value="4"/>
</dbReference>
<dbReference type="Gene3D" id="2.60.40.10">
    <property type="entry name" value="Immunoglobulins"/>
    <property type="match status" value="1"/>
</dbReference>
<dbReference type="EMBL" id="OV170231">
    <property type="protein sequence ID" value="CAH0715961.1"/>
    <property type="molecule type" value="Genomic_DNA"/>
</dbReference>
<feature type="signal peptide" evidence="7">
    <location>
        <begin position="1"/>
        <end position="18"/>
    </location>
</feature>
<proteinExistence type="predicted"/>
<dbReference type="AlphaFoldDB" id="A0A8J9Y5X7"/>
<dbReference type="InterPro" id="IPR007110">
    <property type="entry name" value="Ig-like_dom"/>
</dbReference>
<dbReference type="CDD" id="cd00033">
    <property type="entry name" value="CCP"/>
    <property type="match status" value="4"/>
</dbReference>
<evidence type="ECO:0000256" key="4">
    <source>
        <dbReference type="ARBA" id="ARBA00023157"/>
    </source>
</evidence>
<dbReference type="InterPro" id="IPR013783">
    <property type="entry name" value="Ig-like_fold"/>
</dbReference>
<name>A0A8J9Y5X7_9NEOP</name>
<feature type="disulfide bond" evidence="6">
    <location>
        <begin position="371"/>
        <end position="398"/>
    </location>
</feature>
<evidence type="ECO:0000313" key="11">
    <source>
        <dbReference type="Proteomes" id="UP000838878"/>
    </source>
</evidence>
<evidence type="ECO:0000259" key="8">
    <source>
        <dbReference type="PROSITE" id="PS50835"/>
    </source>
</evidence>
<evidence type="ECO:0000256" key="5">
    <source>
        <dbReference type="ARBA" id="ARBA00023180"/>
    </source>
</evidence>
<dbReference type="Gene3D" id="2.10.70.10">
    <property type="entry name" value="Complement Module, domain 1"/>
    <property type="match status" value="4"/>
</dbReference>
<organism evidence="10 11">
    <name type="scientific">Brenthis ino</name>
    <name type="common">lesser marbled fritillary</name>
    <dbReference type="NCBI Taxonomy" id="405034"/>
    <lineage>
        <taxon>Eukaryota</taxon>
        <taxon>Metazoa</taxon>
        <taxon>Ecdysozoa</taxon>
        <taxon>Arthropoda</taxon>
        <taxon>Hexapoda</taxon>
        <taxon>Insecta</taxon>
        <taxon>Pterygota</taxon>
        <taxon>Neoptera</taxon>
        <taxon>Endopterygota</taxon>
        <taxon>Lepidoptera</taxon>
        <taxon>Glossata</taxon>
        <taxon>Ditrysia</taxon>
        <taxon>Papilionoidea</taxon>
        <taxon>Nymphalidae</taxon>
        <taxon>Heliconiinae</taxon>
        <taxon>Argynnini</taxon>
        <taxon>Brenthis</taxon>
    </lineage>
</organism>
<keyword evidence="3" id="KW-0677">Repeat</keyword>
<sequence>MNKLILFMLLFISYTAFCDTGNDTNVLDDFKCSLPDVTTVDDNLDIGRFRSDFSKISEVKFPGLIGPTNERLICKIKCIDGNWVGPLCSQTPSKKIPDGRFQPILRECLYRNQNPLMAVAFKNDSILIDTYFPHGSVIVARCKHFGLYKLTGDNMLRCENGEWSSKMPKCVPTSVITNYTDGAPPTIQYIAVAGSAIVELSGELYVYPGSTIWLDCLWPRSLGRPYWSWTQSYRHYAAWASHTGETDLHYRLVLARVSASHTDTYTCTSPAGSTNTVAVKVVNIVCPPINVSSPHVHQFAQGSRLGNSVHFSCQPGYQLNGSAVVNCMGDGRWSSQPPTCVETFCPALRAAGALSVLEHDASHGGRAVFACAWGYRLVGAPGLECEPDGRWSGDVPRCAPIYCPDPLVPEKGRLLTSSSKESKYPVGDLIIYSCEVGYEILGESSIVCTENGFWSHPPPFCLPPSEIKKADTIYIDNTTLVNFEE</sequence>
<feature type="domain" description="Sushi" evidence="9">
    <location>
        <begin position="401"/>
        <end position="463"/>
    </location>
</feature>
<reference evidence="10" key="1">
    <citation type="submission" date="2021-12" db="EMBL/GenBank/DDBJ databases">
        <authorList>
            <person name="Martin H S."/>
        </authorList>
    </citation>
    <scope>NUCLEOTIDE SEQUENCE</scope>
</reference>
<dbReference type="PANTHER" id="PTHR46393:SF7">
    <property type="entry name" value="COMPLEMENT C2"/>
    <property type="match status" value="1"/>
</dbReference>
<feature type="disulfide bond" evidence="6">
    <location>
        <begin position="313"/>
        <end position="340"/>
    </location>
</feature>
<dbReference type="SMART" id="SM00032">
    <property type="entry name" value="CCP"/>
    <property type="match status" value="4"/>
</dbReference>
<feature type="domain" description="Sushi" evidence="9">
    <location>
        <begin position="284"/>
        <end position="342"/>
    </location>
</feature>
<feature type="domain" description="Ig-like" evidence="8">
    <location>
        <begin position="185"/>
        <end position="283"/>
    </location>
</feature>